<dbReference type="eggNOG" id="ENOG502TD44">
    <property type="taxonomic scope" value="Eukaryota"/>
</dbReference>
<keyword evidence="2" id="KW-0472">Membrane</keyword>
<reference evidence="4" key="2">
    <citation type="submission" date="2021-02" db="UniProtKB">
        <authorList>
            <consortium name="EnsemblMetazoa"/>
        </authorList>
    </citation>
    <scope>IDENTIFICATION</scope>
    <source>
        <strain evidence="4">JHB</strain>
    </source>
</reference>
<dbReference type="InterPro" id="IPR029399">
    <property type="entry name" value="TMEM192"/>
</dbReference>
<dbReference type="EnsemblMetazoa" id="CPIJ002776-RA">
    <property type="protein sequence ID" value="CPIJ002776-PA"/>
    <property type="gene ID" value="CPIJ002776"/>
</dbReference>
<evidence type="ECO:0000313" key="5">
    <source>
        <dbReference type="Proteomes" id="UP000002320"/>
    </source>
</evidence>
<keyword evidence="2" id="KW-1133">Transmembrane helix</keyword>
<dbReference type="OrthoDB" id="7757037at2759"/>
<dbReference type="VEuPathDB" id="VectorBase:CQUJHB000402"/>
<feature type="compositionally biased region" description="Basic and acidic residues" evidence="1">
    <location>
        <begin position="18"/>
        <end position="36"/>
    </location>
</feature>
<dbReference type="Pfam" id="PF14802">
    <property type="entry name" value="TMEM192"/>
    <property type="match status" value="1"/>
</dbReference>
<name>B0W6M5_CULQU</name>
<dbReference type="STRING" id="7176.B0W6M5"/>
<feature type="transmembrane region" description="Helical" evidence="2">
    <location>
        <begin position="176"/>
        <end position="194"/>
    </location>
</feature>
<feature type="compositionally biased region" description="Basic residues" evidence="1">
    <location>
        <begin position="41"/>
        <end position="59"/>
    </location>
</feature>
<reference evidence="3" key="1">
    <citation type="submission" date="2007-03" db="EMBL/GenBank/DDBJ databases">
        <title>Annotation of Culex pipiens quinquefasciatus.</title>
        <authorList>
            <consortium name="The Broad Institute Genome Sequencing Platform"/>
            <person name="Atkinson P.W."/>
            <person name="Hemingway J."/>
            <person name="Christensen B.M."/>
            <person name="Higgs S."/>
            <person name="Kodira C."/>
            <person name="Hannick L."/>
            <person name="Megy K."/>
            <person name="O'Leary S."/>
            <person name="Pearson M."/>
            <person name="Haas B.J."/>
            <person name="Mauceli E."/>
            <person name="Wortman J.R."/>
            <person name="Lee N.H."/>
            <person name="Guigo R."/>
            <person name="Stanke M."/>
            <person name="Alvarado L."/>
            <person name="Amedeo P."/>
            <person name="Antoine C.H."/>
            <person name="Arensburger P."/>
            <person name="Bidwell S.L."/>
            <person name="Crawford M."/>
            <person name="Camaro F."/>
            <person name="Devon K."/>
            <person name="Engels R."/>
            <person name="Hammond M."/>
            <person name="Howarth C."/>
            <person name="Koehrsen M."/>
            <person name="Lawson D."/>
            <person name="Montgomery P."/>
            <person name="Nene V."/>
            <person name="Nusbaum C."/>
            <person name="Puiu D."/>
            <person name="Romero-Severson J."/>
            <person name="Severson D.W."/>
            <person name="Shumway M."/>
            <person name="Sisk P."/>
            <person name="Stolte C."/>
            <person name="Zeng Q."/>
            <person name="Eisenstadt E."/>
            <person name="Fraser-Liggett C."/>
            <person name="Strausberg R."/>
            <person name="Galagan J."/>
            <person name="Birren B."/>
            <person name="Collins F.H."/>
        </authorList>
    </citation>
    <scope>NUCLEOTIDE SEQUENCE [LARGE SCALE GENOMIC DNA]</scope>
    <source>
        <strain evidence="3">JHB</strain>
    </source>
</reference>
<feature type="compositionally biased region" description="Pro residues" evidence="1">
    <location>
        <begin position="61"/>
        <end position="80"/>
    </location>
</feature>
<protein>
    <submittedName>
        <fullName evidence="3 4">Uncharacterized protein</fullName>
    </submittedName>
</protein>
<dbReference type="EMBL" id="DS231848">
    <property type="protein sequence ID" value="EDS36699.1"/>
    <property type="molecule type" value="Genomic_DNA"/>
</dbReference>
<feature type="transmembrane region" description="Helical" evidence="2">
    <location>
        <begin position="223"/>
        <end position="243"/>
    </location>
</feature>
<evidence type="ECO:0000256" key="1">
    <source>
        <dbReference type="SAM" id="MobiDB-lite"/>
    </source>
</evidence>
<keyword evidence="5" id="KW-1185">Reference proteome</keyword>
<evidence type="ECO:0000313" key="3">
    <source>
        <dbReference type="EMBL" id="EDS36699.1"/>
    </source>
</evidence>
<dbReference type="HOGENOM" id="CLU_795145_0_0_1"/>
<evidence type="ECO:0000256" key="2">
    <source>
        <dbReference type="SAM" id="Phobius"/>
    </source>
</evidence>
<gene>
    <name evidence="4" type="primary">6033971</name>
    <name evidence="3" type="ORF">CpipJ_CPIJ002776</name>
</gene>
<feature type="compositionally biased region" description="Pro residues" evidence="1">
    <location>
        <begin position="1"/>
        <end position="10"/>
    </location>
</feature>
<sequence length="349" mass="38977">MDPDQQPPASQPESAESAPEHTDSEQQQQPEEHGADPKSAPKPKPKPVKRTKHEKKRPKPSPEPPVPQPEPTPQPDPVPVPEVQVEPAPKPPTKPSVSVQIPRGISPIPEVANKLTESILPRQSSVVSEPEIVGGSSFKPWALITAFSVHWIASFAILIIGLAMTLVPPNEAYSCHVYFVVVYLRMVYWIGTFIQHELIKAPCRRLINQNYNLYRDMICYRKAPLKVVSLWNAVLIAAQGYAAKQFHVREYGANICSAIGPDMTPQLFIVIFCGLETIMLGIFYVPAIKRLLKSLTSQEQEEDMSNGTLSNQDEIPVNWRLMRQAEQIKILTVANQQLRREALDIGALE</sequence>
<accession>B0W6M5</accession>
<dbReference type="AlphaFoldDB" id="B0W6M5"/>
<feature type="transmembrane region" description="Helical" evidence="2">
    <location>
        <begin position="263"/>
        <end position="285"/>
    </location>
</feature>
<dbReference type="InParanoid" id="B0W6M5"/>
<keyword evidence="2" id="KW-0812">Transmembrane</keyword>
<feature type="region of interest" description="Disordered" evidence="1">
    <location>
        <begin position="1"/>
        <end position="102"/>
    </location>
</feature>
<dbReference type="Proteomes" id="UP000002320">
    <property type="component" value="Unassembled WGS sequence"/>
</dbReference>
<dbReference type="VEuPathDB" id="VectorBase:CPIJ002776"/>
<organism>
    <name type="scientific">Culex quinquefasciatus</name>
    <name type="common">Southern house mosquito</name>
    <name type="synonym">Culex pungens</name>
    <dbReference type="NCBI Taxonomy" id="7176"/>
    <lineage>
        <taxon>Eukaryota</taxon>
        <taxon>Metazoa</taxon>
        <taxon>Ecdysozoa</taxon>
        <taxon>Arthropoda</taxon>
        <taxon>Hexapoda</taxon>
        <taxon>Insecta</taxon>
        <taxon>Pterygota</taxon>
        <taxon>Neoptera</taxon>
        <taxon>Endopterygota</taxon>
        <taxon>Diptera</taxon>
        <taxon>Nematocera</taxon>
        <taxon>Culicoidea</taxon>
        <taxon>Culicidae</taxon>
        <taxon>Culicinae</taxon>
        <taxon>Culicini</taxon>
        <taxon>Culex</taxon>
        <taxon>Culex</taxon>
    </lineage>
</organism>
<evidence type="ECO:0000313" key="4">
    <source>
        <dbReference type="EnsemblMetazoa" id="CPIJ002776-PA"/>
    </source>
</evidence>
<dbReference type="KEGG" id="cqu:CpipJ_CPIJ002776"/>
<feature type="transmembrane region" description="Helical" evidence="2">
    <location>
        <begin position="141"/>
        <end position="164"/>
    </location>
</feature>
<proteinExistence type="predicted"/>